<dbReference type="GO" id="GO:0008658">
    <property type="term" value="F:penicillin binding"/>
    <property type="evidence" value="ECO:0007669"/>
    <property type="project" value="InterPro"/>
</dbReference>
<organism evidence="8 9">
    <name type="scientific">Leeuwenhoekiella aestuarii</name>
    <dbReference type="NCBI Taxonomy" id="2249426"/>
    <lineage>
        <taxon>Bacteria</taxon>
        <taxon>Pseudomonadati</taxon>
        <taxon>Bacteroidota</taxon>
        <taxon>Flavobacteriia</taxon>
        <taxon>Flavobacteriales</taxon>
        <taxon>Flavobacteriaceae</taxon>
        <taxon>Leeuwenhoekiella</taxon>
    </lineage>
</organism>
<dbReference type="OrthoDB" id="9762883at2"/>
<dbReference type="PANTHER" id="PTHR30627">
    <property type="entry name" value="PEPTIDOGLYCAN D,D-TRANSPEPTIDASE"/>
    <property type="match status" value="1"/>
</dbReference>
<feature type="domain" description="Penicillin-binding protein transpeptidase" evidence="7">
    <location>
        <begin position="71"/>
        <end position="253"/>
    </location>
</feature>
<evidence type="ECO:0000313" key="8">
    <source>
        <dbReference type="EMBL" id="RXG11232.1"/>
    </source>
</evidence>
<dbReference type="InterPro" id="IPR001460">
    <property type="entry name" value="PCN-bd_Tpept"/>
</dbReference>
<dbReference type="AlphaFoldDB" id="A0A4Q0NNA8"/>
<comment type="catalytic activity">
    <reaction evidence="1">
        <text>a beta-lactam + H2O = a substituted beta-amino acid</text>
        <dbReference type="Rhea" id="RHEA:20401"/>
        <dbReference type="ChEBI" id="CHEBI:15377"/>
        <dbReference type="ChEBI" id="CHEBI:35627"/>
        <dbReference type="ChEBI" id="CHEBI:140347"/>
        <dbReference type="EC" id="3.5.2.6"/>
    </reaction>
</comment>
<dbReference type="InterPro" id="IPR012338">
    <property type="entry name" value="Beta-lactam/transpept-like"/>
</dbReference>
<dbReference type="Pfam" id="PF00905">
    <property type="entry name" value="Transpeptidase"/>
    <property type="match status" value="1"/>
</dbReference>
<dbReference type="GO" id="GO:0005886">
    <property type="term" value="C:plasma membrane"/>
    <property type="evidence" value="ECO:0007669"/>
    <property type="project" value="TreeGrafter"/>
</dbReference>
<dbReference type="EMBL" id="QOVI01000013">
    <property type="protein sequence ID" value="RXG11232.1"/>
    <property type="molecule type" value="Genomic_DNA"/>
</dbReference>
<protein>
    <recommendedName>
        <fullName evidence="3">beta-lactamase</fullName>
        <ecNumber evidence="3">3.5.2.6</ecNumber>
    </recommendedName>
</protein>
<sequence length="279" mass="32392">MKLIYIALITLTCFSCTNKKKSSENTKNTGIQREIKTPEFQMILDSAGVEGSILIFDLKNDTYYSNDFQWAETGRLPASTFKITNSIIALETGVVENDSTLFKWDGEDRSLESWEQDLILKEAFHYSCVPCYQEVARKIGAQRMSQYVSKLEYGAMDVDSKNIDMFWLEGDSRISQFQQIDFLKRFYESELPISERTEMIMKQMMIIAENENYTLRGKTGWSIRNGNNNGWFVGYIETGDDIYFFATNVEPKPQFNMDLFPMTRKNVTSKAFRQMEIIN</sequence>
<evidence type="ECO:0000259" key="7">
    <source>
        <dbReference type="Pfam" id="PF00905"/>
    </source>
</evidence>
<evidence type="ECO:0000256" key="2">
    <source>
        <dbReference type="ARBA" id="ARBA00007898"/>
    </source>
</evidence>
<keyword evidence="9" id="KW-1185">Reference proteome</keyword>
<dbReference type="InterPro" id="IPR050515">
    <property type="entry name" value="Beta-lactam/transpept"/>
</dbReference>
<accession>A0A4Q0NNA8</accession>
<comment type="similarity">
    <text evidence="2">Belongs to the class-D beta-lactamase family.</text>
</comment>
<keyword evidence="4" id="KW-0732">Signal</keyword>
<evidence type="ECO:0000256" key="6">
    <source>
        <dbReference type="ARBA" id="ARBA00023251"/>
    </source>
</evidence>
<reference evidence="8 9" key="1">
    <citation type="submission" date="2018-07" db="EMBL/GenBank/DDBJ databases">
        <title>Leeuwenhoekiella genomics.</title>
        <authorList>
            <person name="Tahon G."/>
            <person name="Willems A."/>
        </authorList>
    </citation>
    <scope>NUCLEOTIDE SEQUENCE [LARGE SCALE GENOMIC DNA]</scope>
    <source>
        <strain evidence="8 9">R-50232</strain>
    </source>
</reference>
<dbReference type="Proteomes" id="UP000289821">
    <property type="component" value="Unassembled WGS sequence"/>
</dbReference>
<dbReference type="GO" id="GO:0071555">
    <property type="term" value="P:cell wall organization"/>
    <property type="evidence" value="ECO:0007669"/>
    <property type="project" value="TreeGrafter"/>
</dbReference>
<dbReference type="EC" id="3.5.2.6" evidence="3"/>
<dbReference type="GO" id="GO:0046677">
    <property type="term" value="P:response to antibiotic"/>
    <property type="evidence" value="ECO:0007669"/>
    <property type="project" value="UniProtKB-KW"/>
</dbReference>
<dbReference type="SUPFAM" id="SSF56601">
    <property type="entry name" value="beta-lactamase/transpeptidase-like"/>
    <property type="match status" value="1"/>
</dbReference>
<evidence type="ECO:0000256" key="1">
    <source>
        <dbReference type="ARBA" id="ARBA00001526"/>
    </source>
</evidence>
<evidence type="ECO:0000256" key="5">
    <source>
        <dbReference type="ARBA" id="ARBA00022801"/>
    </source>
</evidence>
<comment type="caution">
    <text evidence="8">The sequence shown here is derived from an EMBL/GenBank/DDBJ whole genome shotgun (WGS) entry which is preliminary data.</text>
</comment>
<name>A0A4Q0NNA8_9FLAO</name>
<proteinExistence type="inferred from homology"/>
<dbReference type="Gene3D" id="3.40.710.10">
    <property type="entry name" value="DD-peptidase/beta-lactamase superfamily"/>
    <property type="match status" value="1"/>
</dbReference>
<evidence type="ECO:0000256" key="4">
    <source>
        <dbReference type="ARBA" id="ARBA00022729"/>
    </source>
</evidence>
<keyword evidence="6" id="KW-0046">Antibiotic resistance</keyword>
<dbReference type="GO" id="GO:0008800">
    <property type="term" value="F:beta-lactamase activity"/>
    <property type="evidence" value="ECO:0007669"/>
    <property type="project" value="UniProtKB-EC"/>
</dbReference>
<evidence type="ECO:0000256" key="3">
    <source>
        <dbReference type="ARBA" id="ARBA00012865"/>
    </source>
</evidence>
<dbReference type="PANTHER" id="PTHR30627:SF6">
    <property type="entry name" value="BETA-LACTAMASE YBXI-RELATED"/>
    <property type="match status" value="1"/>
</dbReference>
<dbReference type="RefSeq" id="WP_128762972.1">
    <property type="nucleotide sequence ID" value="NZ_QOVI01000013.1"/>
</dbReference>
<gene>
    <name evidence="8" type="ORF">DSM04_11326</name>
</gene>
<keyword evidence="5" id="KW-0378">Hydrolase</keyword>
<evidence type="ECO:0000313" key="9">
    <source>
        <dbReference type="Proteomes" id="UP000289821"/>
    </source>
</evidence>
<dbReference type="NCBIfam" id="NF012161">
    <property type="entry name" value="bla_class_D_main"/>
    <property type="match status" value="1"/>
</dbReference>